<dbReference type="InterPro" id="IPR049177">
    <property type="entry name" value="MgtC_SapB_SrpB_YhiD_N"/>
</dbReference>
<dbReference type="AlphaFoldDB" id="A0A9D2K5J1"/>
<name>A0A9D2K5J1_9FIRM</name>
<evidence type="ECO:0000256" key="5">
    <source>
        <dbReference type="ARBA" id="ARBA00022989"/>
    </source>
</evidence>
<evidence type="ECO:0000256" key="1">
    <source>
        <dbReference type="ARBA" id="ARBA00004651"/>
    </source>
</evidence>
<evidence type="ECO:0000256" key="6">
    <source>
        <dbReference type="ARBA" id="ARBA00023136"/>
    </source>
</evidence>
<dbReference type="EMBL" id="DXBC01000143">
    <property type="protein sequence ID" value="HIZ79925.1"/>
    <property type="molecule type" value="Genomic_DNA"/>
</dbReference>
<keyword evidence="5 7" id="KW-1133">Transmembrane helix</keyword>
<sequence length="235" mass="25577">MDNFWAVLGGQGEDAFLVSVMIRLLCAAVCGGIVGFERGLKGRPAGLKTFSLVCIGAAMVMVTNEYIMLYISGGSGDAARMAAQVISGIGFLGAGTIMVTGANQIKGLTTAAALWVTAALGIMIGSGFYFGAVAGTAVVCGFSRLYTLLDMVITGRSRYMKLCVEGIDEQTLIQLMDYFAQRQAVVKNLTRMAEYKWYKKDICAVLELDFRKKQKHREILDDIRKLEGIRFVHEI</sequence>
<feature type="transmembrane region" description="Helical" evidence="7">
    <location>
        <begin position="15"/>
        <end position="37"/>
    </location>
</feature>
<keyword evidence="4 7" id="KW-0812">Transmembrane</keyword>
<evidence type="ECO:0000313" key="9">
    <source>
        <dbReference type="EMBL" id="HIZ79925.1"/>
    </source>
</evidence>
<dbReference type="PANTHER" id="PTHR33778">
    <property type="entry name" value="PROTEIN MGTC"/>
    <property type="match status" value="1"/>
</dbReference>
<reference evidence="9" key="2">
    <citation type="submission" date="2021-04" db="EMBL/GenBank/DDBJ databases">
        <authorList>
            <person name="Gilroy R."/>
        </authorList>
    </citation>
    <scope>NUCLEOTIDE SEQUENCE</scope>
    <source>
        <strain evidence="9">ChiBcec1-1093</strain>
    </source>
</reference>
<evidence type="ECO:0000256" key="2">
    <source>
        <dbReference type="ARBA" id="ARBA00009298"/>
    </source>
</evidence>
<dbReference type="PANTHER" id="PTHR33778:SF1">
    <property type="entry name" value="MAGNESIUM TRANSPORTER YHID-RELATED"/>
    <property type="match status" value="1"/>
</dbReference>
<evidence type="ECO:0000256" key="4">
    <source>
        <dbReference type="ARBA" id="ARBA00022692"/>
    </source>
</evidence>
<evidence type="ECO:0000313" key="10">
    <source>
        <dbReference type="Proteomes" id="UP000824101"/>
    </source>
</evidence>
<accession>A0A9D2K5J1</accession>
<dbReference type="PRINTS" id="PR01837">
    <property type="entry name" value="MGTCSAPBPROT"/>
</dbReference>
<keyword evidence="6 7" id="KW-0472">Membrane</keyword>
<comment type="similarity">
    <text evidence="2">Belongs to the MgtC/SapB family.</text>
</comment>
<evidence type="ECO:0000256" key="3">
    <source>
        <dbReference type="ARBA" id="ARBA00022475"/>
    </source>
</evidence>
<dbReference type="GO" id="GO:0005886">
    <property type="term" value="C:plasma membrane"/>
    <property type="evidence" value="ECO:0007669"/>
    <property type="project" value="UniProtKB-SubCell"/>
</dbReference>
<proteinExistence type="inferred from homology"/>
<dbReference type="Proteomes" id="UP000824101">
    <property type="component" value="Unassembled WGS sequence"/>
</dbReference>
<feature type="transmembrane region" description="Helical" evidence="7">
    <location>
        <begin position="112"/>
        <end position="130"/>
    </location>
</feature>
<comment type="caution">
    <text evidence="9">The sequence shown here is derived from an EMBL/GenBank/DDBJ whole genome shotgun (WGS) entry which is preliminary data.</text>
</comment>
<evidence type="ECO:0000259" key="8">
    <source>
        <dbReference type="Pfam" id="PF02308"/>
    </source>
</evidence>
<comment type="subcellular location">
    <subcellularLocation>
        <location evidence="1">Cell membrane</location>
        <topology evidence="1">Multi-pass membrane protein</topology>
    </subcellularLocation>
</comment>
<dbReference type="InterPro" id="IPR003416">
    <property type="entry name" value="MgtC/SapB/SrpB/YhiD_fam"/>
</dbReference>
<protein>
    <submittedName>
        <fullName evidence="9">MgtC/SapB family protein</fullName>
    </submittedName>
</protein>
<feature type="transmembrane region" description="Helical" evidence="7">
    <location>
        <begin position="49"/>
        <end position="69"/>
    </location>
</feature>
<feature type="transmembrane region" description="Helical" evidence="7">
    <location>
        <begin position="81"/>
        <end position="100"/>
    </location>
</feature>
<organism evidence="9 10">
    <name type="scientific">Candidatus Lachnoclostridium stercorigallinarum</name>
    <dbReference type="NCBI Taxonomy" id="2838634"/>
    <lineage>
        <taxon>Bacteria</taxon>
        <taxon>Bacillati</taxon>
        <taxon>Bacillota</taxon>
        <taxon>Clostridia</taxon>
        <taxon>Lachnospirales</taxon>
        <taxon>Lachnospiraceae</taxon>
    </lineage>
</organism>
<reference evidence="9" key="1">
    <citation type="journal article" date="2021" name="PeerJ">
        <title>Extensive microbial diversity within the chicken gut microbiome revealed by metagenomics and culture.</title>
        <authorList>
            <person name="Gilroy R."/>
            <person name="Ravi A."/>
            <person name="Getino M."/>
            <person name="Pursley I."/>
            <person name="Horton D.L."/>
            <person name="Alikhan N.F."/>
            <person name="Baker D."/>
            <person name="Gharbi K."/>
            <person name="Hall N."/>
            <person name="Watson M."/>
            <person name="Adriaenssens E.M."/>
            <person name="Foster-Nyarko E."/>
            <person name="Jarju S."/>
            <person name="Secka A."/>
            <person name="Antonio M."/>
            <person name="Oren A."/>
            <person name="Chaudhuri R.R."/>
            <person name="La Ragione R."/>
            <person name="Hildebrand F."/>
            <person name="Pallen M.J."/>
        </authorList>
    </citation>
    <scope>NUCLEOTIDE SEQUENCE</scope>
    <source>
        <strain evidence="9">ChiBcec1-1093</strain>
    </source>
</reference>
<keyword evidence="3" id="KW-1003">Cell membrane</keyword>
<evidence type="ECO:0000256" key="7">
    <source>
        <dbReference type="SAM" id="Phobius"/>
    </source>
</evidence>
<gene>
    <name evidence="9" type="ORF">IAA17_09085</name>
</gene>
<feature type="domain" description="MgtC/SapB/SrpB/YhiD N-terminal" evidence="8">
    <location>
        <begin position="24"/>
        <end position="145"/>
    </location>
</feature>
<dbReference type="Pfam" id="PF02308">
    <property type="entry name" value="MgtC"/>
    <property type="match status" value="1"/>
</dbReference>